<dbReference type="Proteomes" id="UP001550348">
    <property type="component" value="Unassembled WGS sequence"/>
</dbReference>
<evidence type="ECO:0000313" key="4">
    <source>
        <dbReference type="EMBL" id="MEU0153656.1"/>
    </source>
</evidence>
<keyword evidence="2" id="KW-0732">Signal</keyword>
<organism evidence="4 5">
    <name type="scientific">Micromonospora fulviviridis</name>
    <dbReference type="NCBI Taxonomy" id="47860"/>
    <lineage>
        <taxon>Bacteria</taxon>
        <taxon>Bacillati</taxon>
        <taxon>Actinomycetota</taxon>
        <taxon>Actinomycetes</taxon>
        <taxon>Micromonosporales</taxon>
        <taxon>Micromonosporaceae</taxon>
        <taxon>Micromonospora</taxon>
    </lineage>
</organism>
<dbReference type="PANTHER" id="PTHR43739:SF5">
    <property type="entry name" value="EXO-ALPHA-SIALIDASE"/>
    <property type="match status" value="1"/>
</dbReference>
<dbReference type="Gene3D" id="2.130.10.10">
    <property type="entry name" value="YVTN repeat-like/Quinoprotein amine dehydrogenase"/>
    <property type="match status" value="1"/>
</dbReference>
<dbReference type="RefSeq" id="WP_355665451.1">
    <property type="nucleotide sequence ID" value="NZ_JBEXRX010000046.1"/>
</dbReference>
<reference evidence="4 5" key="1">
    <citation type="submission" date="2024-06" db="EMBL/GenBank/DDBJ databases">
        <title>The Natural Products Discovery Center: Release of the First 8490 Sequenced Strains for Exploring Actinobacteria Biosynthetic Diversity.</title>
        <authorList>
            <person name="Kalkreuter E."/>
            <person name="Kautsar S.A."/>
            <person name="Yang D."/>
            <person name="Bader C.D."/>
            <person name="Teijaro C.N."/>
            <person name="Fluegel L."/>
            <person name="Davis C.M."/>
            <person name="Simpson J.R."/>
            <person name="Lauterbach L."/>
            <person name="Steele A.D."/>
            <person name="Gui C."/>
            <person name="Meng S."/>
            <person name="Li G."/>
            <person name="Viehrig K."/>
            <person name="Ye F."/>
            <person name="Su P."/>
            <person name="Kiefer A.F."/>
            <person name="Nichols A."/>
            <person name="Cepeda A.J."/>
            <person name="Yan W."/>
            <person name="Fan B."/>
            <person name="Jiang Y."/>
            <person name="Adhikari A."/>
            <person name="Zheng C.-J."/>
            <person name="Schuster L."/>
            <person name="Cowan T.M."/>
            <person name="Smanski M.J."/>
            <person name="Chevrette M.G."/>
            <person name="De Carvalho L.P.S."/>
            <person name="Shen B."/>
        </authorList>
    </citation>
    <scope>NUCLEOTIDE SEQUENCE [LARGE SCALE GENOMIC DNA]</scope>
    <source>
        <strain evidence="4 5">NPDC006286</strain>
    </source>
</reference>
<name>A0ABV2VQ07_9ACTN</name>
<sequence>MSGVIVLAVTAAGAVNLASASPAAAADAWHRPQCGVVRGDGSVTFTRTDGVVLAPTTTAVTPVAYPRVVALSTPNALVAISKTSIQRSTDAGCSWQQIAVTGLNLAAYDLAAGPAGIAYAYGINDQPVYRVQGEQVTEVDGPIPDDGVAALAVDRTDALALRAVSKAGQIYDSADGGVTWTAVGVPAGSNEFVYKAAVDPADRAHVIVGTMGNGSYVTFDGGGSWTRSSGVGATPHSNGFSVAFSPVDPRTVWLEGYDPSQNDNSARHIWRSTDGGRSFVSVLDGAGPTLINGTPLWPSPVNPDVLYFAYGTWFGGYGTDLYRYDASTGRLTSQHNPHDGIGGVAFNPVDPQVMYLGVVEER</sequence>
<dbReference type="PANTHER" id="PTHR43739">
    <property type="entry name" value="XYLOGLUCANASE (EUROFUNG)"/>
    <property type="match status" value="1"/>
</dbReference>
<dbReference type="SUPFAM" id="SSF110296">
    <property type="entry name" value="Oligoxyloglucan reducing end-specific cellobiohydrolase"/>
    <property type="match status" value="1"/>
</dbReference>
<keyword evidence="1" id="KW-0677">Repeat</keyword>
<feature type="chain" id="PRO_5045217528" description="Sortilin N-terminal domain-containing protein" evidence="2">
    <location>
        <begin position="26"/>
        <end position="362"/>
    </location>
</feature>
<dbReference type="InterPro" id="IPR052025">
    <property type="entry name" value="Xyloglucanase_GH74"/>
</dbReference>
<dbReference type="InterPro" id="IPR031778">
    <property type="entry name" value="Sortilin_N"/>
</dbReference>
<protein>
    <recommendedName>
        <fullName evidence="3">Sortilin N-terminal domain-containing protein</fullName>
    </recommendedName>
</protein>
<gene>
    <name evidence="4" type="ORF">ABZ071_17355</name>
</gene>
<evidence type="ECO:0000256" key="1">
    <source>
        <dbReference type="ARBA" id="ARBA00022737"/>
    </source>
</evidence>
<comment type="caution">
    <text evidence="4">The sequence shown here is derived from an EMBL/GenBank/DDBJ whole genome shotgun (WGS) entry which is preliminary data.</text>
</comment>
<feature type="domain" description="Sortilin N-terminal" evidence="3">
    <location>
        <begin position="169"/>
        <end position="285"/>
    </location>
</feature>
<dbReference type="InterPro" id="IPR015943">
    <property type="entry name" value="WD40/YVTN_repeat-like_dom_sf"/>
</dbReference>
<proteinExistence type="predicted"/>
<feature type="signal peptide" evidence="2">
    <location>
        <begin position="1"/>
        <end position="25"/>
    </location>
</feature>
<keyword evidence="5" id="KW-1185">Reference proteome</keyword>
<accession>A0ABV2VQ07</accession>
<dbReference type="EMBL" id="JBEXRX010000046">
    <property type="protein sequence ID" value="MEU0153656.1"/>
    <property type="molecule type" value="Genomic_DNA"/>
</dbReference>
<dbReference type="Pfam" id="PF15902">
    <property type="entry name" value="Sortilin-Vps10"/>
    <property type="match status" value="1"/>
</dbReference>
<evidence type="ECO:0000313" key="5">
    <source>
        <dbReference type="Proteomes" id="UP001550348"/>
    </source>
</evidence>
<evidence type="ECO:0000259" key="3">
    <source>
        <dbReference type="Pfam" id="PF15902"/>
    </source>
</evidence>
<evidence type="ECO:0000256" key="2">
    <source>
        <dbReference type="SAM" id="SignalP"/>
    </source>
</evidence>